<dbReference type="SUPFAM" id="SSF51445">
    <property type="entry name" value="(Trans)glycosidases"/>
    <property type="match status" value="1"/>
</dbReference>
<comment type="caution">
    <text evidence="8">The sequence shown here is derived from an EMBL/GenBank/DDBJ whole genome shotgun (WGS) entry which is preliminary data.</text>
</comment>
<evidence type="ECO:0000256" key="1">
    <source>
        <dbReference type="ARBA" id="ARBA00022801"/>
    </source>
</evidence>
<dbReference type="OrthoDB" id="73875at2759"/>
<feature type="chain" id="PRO_5018738292" evidence="6">
    <location>
        <begin position="43"/>
        <end position="426"/>
    </location>
</feature>
<dbReference type="Gene3D" id="3.10.50.10">
    <property type="match status" value="1"/>
</dbReference>
<feature type="domain" description="GH18" evidence="7">
    <location>
        <begin position="53"/>
        <end position="420"/>
    </location>
</feature>
<dbReference type="InterPro" id="IPR029070">
    <property type="entry name" value="Chitinase_insertion_sf"/>
</dbReference>
<proteinExistence type="inferred from homology"/>
<dbReference type="PROSITE" id="PS01095">
    <property type="entry name" value="GH18_1"/>
    <property type="match status" value="1"/>
</dbReference>
<dbReference type="SUPFAM" id="SSF54556">
    <property type="entry name" value="Chitinase insertion domain"/>
    <property type="match status" value="1"/>
</dbReference>
<evidence type="ECO:0000313" key="8">
    <source>
        <dbReference type="EMBL" id="ROT78096.1"/>
    </source>
</evidence>
<keyword evidence="3 4" id="KW-0326">Glycosidase</keyword>
<evidence type="ECO:0000259" key="7">
    <source>
        <dbReference type="PROSITE" id="PS51910"/>
    </source>
</evidence>
<keyword evidence="1 4" id="KW-0378">Hydrolase</keyword>
<dbReference type="Pfam" id="PF00704">
    <property type="entry name" value="Glyco_hydro_18"/>
    <property type="match status" value="1"/>
</dbReference>
<dbReference type="GO" id="GO:0006032">
    <property type="term" value="P:chitin catabolic process"/>
    <property type="evidence" value="ECO:0007669"/>
    <property type="project" value="TreeGrafter"/>
</dbReference>
<dbReference type="GO" id="GO:0004568">
    <property type="term" value="F:chitinase activity"/>
    <property type="evidence" value="ECO:0007669"/>
    <property type="project" value="TreeGrafter"/>
</dbReference>
<dbReference type="Proteomes" id="UP000283509">
    <property type="component" value="Unassembled WGS sequence"/>
</dbReference>
<keyword evidence="6" id="KW-0732">Signal</keyword>
<dbReference type="EMBL" id="QCYY01001430">
    <property type="protein sequence ID" value="ROT78096.1"/>
    <property type="molecule type" value="Genomic_DNA"/>
</dbReference>
<dbReference type="InterPro" id="IPR011583">
    <property type="entry name" value="Chitinase_II/V-like_cat"/>
</dbReference>
<dbReference type="GO" id="GO:0005576">
    <property type="term" value="C:extracellular region"/>
    <property type="evidence" value="ECO:0007669"/>
    <property type="project" value="TreeGrafter"/>
</dbReference>
<dbReference type="PANTHER" id="PTHR11177">
    <property type="entry name" value="CHITINASE"/>
    <property type="match status" value="1"/>
</dbReference>
<evidence type="ECO:0000256" key="4">
    <source>
        <dbReference type="RuleBase" id="RU000489"/>
    </source>
</evidence>
<protein>
    <submittedName>
        <fullName evidence="8">Chitinase 1C</fullName>
    </submittedName>
</protein>
<feature type="signal peptide" evidence="6">
    <location>
        <begin position="1"/>
        <end position="42"/>
    </location>
</feature>
<dbReference type="GO" id="GO:0005975">
    <property type="term" value="P:carbohydrate metabolic process"/>
    <property type="evidence" value="ECO:0007669"/>
    <property type="project" value="InterPro"/>
</dbReference>
<reference evidence="8 9" key="2">
    <citation type="submission" date="2019-01" db="EMBL/GenBank/DDBJ databases">
        <title>The decoding of complex shrimp genome reveals the adaptation for benthos swimmer, frequently molting mechanism and breeding impact on genome.</title>
        <authorList>
            <person name="Sun Y."/>
            <person name="Gao Y."/>
            <person name="Yu Y."/>
        </authorList>
    </citation>
    <scope>NUCLEOTIDE SEQUENCE [LARGE SCALE GENOMIC DNA]</scope>
    <source>
        <tissue evidence="8">Muscle</tissue>
    </source>
</reference>
<sequence>MQSEHVCTLDFGTSGMANGHWMAACVWPLIILTCGSLQHALASKSETELDKPARTVCYYQAGTVYRPGESSYRIEDIPGDLCSHIIYAFAGLSNVTWEVRPSNPSFDIDAGGYERFVGLKDRFPGLTATLGVGGGASGVAGVFSQMASNEERRAIFVRSVIDLVKTYMFDGVDVDWEYPDTPDDKENFRLLMDELRAALDAESQSLELTMAVPIVRYRLVDGYSVLELCRVVDAVHLMGYDLRGVWNDFADVHSMLYRRSGLDFGILEEINLSDGALLWEEFGCPRDKLVLGVPFYGRSFTLSDPSLHGLHAPITGTGNPGPILGDPTVLVYFEICTNLMNDPEWTREWDNEGLVPYAYKGDQWIGYEDTESLKIKMDYIRENGYLGAMNWAIDDDDFKGWCGLGINPMMTTMYEGLKDYTVPRSN</sequence>
<dbReference type="InterPro" id="IPR017853">
    <property type="entry name" value="GH"/>
</dbReference>
<dbReference type="InterPro" id="IPR001223">
    <property type="entry name" value="Glyco_hydro18_cat"/>
</dbReference>
<dbReference type="PROSITE" id="PS51910">
    <property type="entry name" value="GH18_2"/>
    <property type="match status" value="1"/>
</dbReference>
<keyword evidence="2" id="KW-1015">Disulfide bond</keyword>
<evidence type="ECO:0000313" key="9">
    <source>
        <dbReference type="Proteomes" id="UP000283509"/>
    </source>
</evidence>
<dbReference type="Gene3D" id="3.20.20.80">
    <property type="entry name" value="Glycosidases"/>
    <property type="match status" value="1"/>
</dbReference>
<reference evidence="8 9" key="1">
    <citation type="submission" date="2018-04" db="EMBL/GenBank/DDBJ databases">
        <authorList>
            <person name="Zhang X."/>
            <person name="Yuan J."/>
            <person name="Li F."/>
            <person name="Xiang J."/>
        </authorList>
    </citation>
    <scope>NUCLEOTIDE SEQUENCE [LARGE SCALE GENOMIC DNA]</scope>
    <source>
        <tissue evidence="8">Muscle</tissue>
    </source>
</reference>
<name>A0A3R7QGF3_PENVA</name>
<dbReference type="FunFam" id="3.10.50.10:FF:000001">
    <property type="entry name" value="Chitinase 3-like 1"/>
    <property type="match status" value="1"/>
</dbReference>
<evidence type="ECO:0000256" key="6">
    <source>
        <dbReference type="SAM" id="SignalP"/>
    </source>
</evidence>
<evidence type="ECO:0000256" key="5">
    <source>
        <dbReference type="RuleBase" id="RU004453"/>
    </source>
</evidence>
<organism evidence="8 9">
    <name type="scientific">Penaeus vannamei</name>
    <name type="common">Whiteleg shrimp</name>
    <name type="synonym">Litopenaeus vannamei</name>
    <dbReference type="NCBI Taxonomy" id="6689"/>
    <lineage>
        <taxon>Eukaryota</taxon>
        <taxon>Metazoa</taxon>
        <taxon>Ecdysozoa</taxon>
        <taxon>Arthropoda</taxon>
        <taxon>Crustacea</taxon>
        <taxon>Multicrustacea</taxon>
        <taxon>Malacostraca</taxon>
        <taxon>Eumalacostraca</taxon>
        <taxon>Eucarida</taxon>
        <taxon>Decapoda</taxon>
        <taxon>Dendrobranchiata</taxon>
        <taxon>Penaeoidea</taxon>
        <taxon>Penaeidae</taxon>
        <taxon>Penaeus</taxon>
    </lineage>
</organism>
<evidence type="ECO:0000256" key="2">
    <source>
        <dbReference type="ARBA" id="ARBA00023157"/>
    </source>
</evidence>
<dbReference type="STRING" id="6689.A0A3R7QGF3"/>
<comment type="similarity">
    <text evidence="5">Belongs to the glycosyl hydrolase 18 family.</text>
</comment>
<dbReference type="SMART" id="SM00636">
    <property type="entry name" value="Glyco_18"/>
    <property type="match status" value="1"/>
</dbReference>
<gene>
    <name evidence="8" type="ORF">C7M84_003184</name>
</gene>
<dbReference type="AlphaFoldDB" id="A0A3R7QGF3"/>
<accession>A0A3R7QGF3</accession>
<dbReference type="GO" id="GO:0008061">
    <property type="term" value="F:chitin binding"/>
    <property type="evidence" value="ECO:0007669"/>
    <property type="project" value="InterPro"/>
</dbReference>
<evidence type="ECO:0000256" key="3">
    <source>
        <dbReference type="ARBA" id="ARBA00023295"/>
    </source>
</evidence>
<keyword evidence="9" id="KW-1185">Reference proteome</keyword>
<dbReference type="InterPro" id="IPR001579">
    <property type="entry name" value="Glyco_hydro_18_chit_AS"/>
</dbReference>
<dbReference type="PANTHER" id="PTHR11177:SF144">
    <property type="entry name" value="CHITINASE 5"/>
    <property type="match status" value="1"/>
</dbReference>
<dbReference type="InterPro" id="IPR050314">
    <property type="entry name" value="Glycosyl_Hydrlase_18"/>
</dbReference>